<evidence type="ECO:0000313" key="6">
    <source>
        <dbReference type="Proteomes" id="UP000288216"/>
    </source>
</evidence>
<dbReference type="InterPro" id="IPR001849">
    <property type="entry name" value="PH_domain"/>
</dbReference>
<dbReference type="EMBL" id="BFAA01020913">
    <property type="protein sequence ID" value="GCB82592.1"/>
    <property type="molecule type" value="Genomic_DNA"/>
</dbReference>
<keyword evidence="2 3" id="KW-0862">Zinc</keyword>
<dbReference type="SUPFAM" id="SSF103657">
    <property type="entry name" value="BAR/IMD domain-like"/>
    <property type="match status" value="1"/>
</dbReference>
<keyword evidence="3" id="KW-0863">Zinc-finger</keyword>
<dbReference type="InterPro" id="IPR004148">
    <property type="entry name" value="BAR_dom"/>
</dbReference>
<name>A0A401QB50_SCYTO</name>
<evidence type="ECO:0000313" key="5">
    <source>
        <dbReference type="EMBL" id="GCB82592.1"/>
    </source>
</evidence>
<comment type="caution">
    <text evidence="5">The sequence shown here is derived from an EMBL/GenBank/DDBJ whole genome shotgun (WGS) entry which is preliminary data.</text>
</comment>
<dbReference type="OrthoDB" id="10070851at2759"/>
<organism evidence="5 6">
    <name type="scientific">Scyliorhinus torazame</name>
    <name type="common">Cloudy catshark</name>
    <name type="synonym">Catulus torazame</name>
    <dbReference type="NCBI Taxonomy" id="75743"/>
    <lineage>
        <taxon>Eukaryota</taxon>
        <taxon>Metazoa</taxon>
        <taxon>Chordata</taxon>
        <taxon>Craniata</taxon>
        <taxon>Vertebrata</taxon>
        <taxon>Chondrichthyes</taxon>
        <taxon>Elasmobranchii</taxon>
        <taxon>Galeomorphii</taxon>
        <taxon>Galeoidea</taxon>
        <taxon>Carcharhiniformes</taxon>
        <taxon>Scyliorhinidae</taxon>
        <taxon>Scyliorhinus</taxon>
    </lineage>
</organism>
<feature type="non-terminal residue" evidence="5">
    <location>
        <position position="1"/>
    </location>
</feature>
<sequence length="196" mass="21925">SVTVRGVGYMSVTLNSFAIDGKFKIINTMLSYLNAENTFFHQGYDLITDLDPLMKNMSVQMDQIATNLIVQQKDMERKQMTTQQQQENVANIGTEFLSKAPPGIAIEGYLFKRAARSSKTWNRSWFTIQNNQLVYQKHWKVGLLEFREQSVASATPPPKPQDLLGGGILELDMPGGEGRSMQGSVGRPVCRISGTF</sequence>
<dbReference type="AlphaFoldDB" id="A0A401QB50"/>
<reference evidence="5 6" key="1">
    <citation type="journal article" date="2018" name="Nat. Ecol. Evol.">
        <title>Shark genomes provide insights into elasmobranch evolution and the origin of vertebrates.</title>
        <authorList>
            <person name="Hara Y"/>
            <person name="Yamaguchi K"/>
            <person name="Onimaru K"/>
            <person name="Kadota M"/>
            <person name="Koyanagi M"/>
            <person name="Keeley SD"/>
            <person name="Tatsumi K"/>
            <person name="Tanaka K"/>
            <person name="Motone F"/>
            <person name="Kageyama Y"/>
            <person name="Nozu R"/>
            <person name="Adachi N"/>
            <person name="Nishimura O"/>
            <person name="Nakagawa R"/>
            <person name="Tanegashima C"/>
            <person name="Kiyatake I"/>
            <person name="Matsumoto R"/>
            <person name="Murakumo K"/>
            <person name="Nishida K"/>
            <person name="Terakita A"/>
            <person name="Kuratani S"/>
            <person name="Sato K"/>
            <person name="Hyodo S Kuraku.S."/>
        </authorList>
    </citation>
    <scope>NUCLEOTIDE SEQUENCE [LARGE SCALE GENOMIC DNA]</scope>
</reference>
<gene>
    <name evidence="5" type="ORF">scyTo_0022032</name>
</gene>
<dbReference type="InterPro" id="IPR045258">
    <property type="entry name" value="ACAP1/2/3-like"/>
</dbReference>
<comment type="activity regulation">
    <text evidence="3">GAP activity stimulated by phosphatidylinositol 4,5-bisphosphate (PIP2) and phosphatidic acid.</text>
</comment>
<evidence type="ECO:0000259" key="4">
    <source>
        <dbReference type="PROSITE" id="PS50003"/>
    </source>
</evidence>
<accession>A0A401QB50</accession>
<dbReference type="Gene3D" id="1.20.1270.60">
    <property type="entry name" value="Arfaptin homology (AH) domain/BAR domain"/>
    <property type="match status" value="1"/>
</dbReference>
<dbReference type="InterPro" id="IPR027267">
    <property type="entry name" value="AH/BAR_dom_sf"/>
</dbReference>
<dbReference type="GO" id="GO:0005096">
    <property type="term" value="F:GTPase activator activity"/>
    <property type="evidence" value="ECO:0007669"/>
    <property type="project" value="UniProtKB-KW"/>
</dbReference>
<evidence type="ECO:0000256" key="1">
    <source>
        <dbReference type="ARBA" id="ARBA00022723"/>
    </source>
</evidence>
<comment type="function">
    <text evidence="3">GTPase-activating protein for the ADP ribosylation factor family.</text>
</comment>
<dbReference type="Proteomes" id="UP000288216">
    <property type="component" value="Unassembled WGS sequence"/>
</dbReference>
<dbReference type="GO" id="GO:0008270">
    <property type="term" value="F:zinc ion binding"/>
    <property type="evidence" value="ECO:0007669"/>
    <property type="project" value="UniProtKB-KW"/>
</dbReference>
<keyword evidence="6" id="KW-1185">Reference proteome</keyword>
<dbReference type="STRING" id="75743.A0A401QB50"/>
<dbReference type="PROSITE" id="PS50003">
    <property type="entry name" value="PH_DOMAIN"/>
    <property type="match status" value="1"/>
</dbReference>
<keyword evidence="1 3" id="KW-0479">Metal-binding</keyword>
<evidence type="ECO:0000256" key="3">
    <source>
        <dbReference type="RuleBase" id="RU369028"/>
    </source>
</evidence>
<comment type="subcellular location">
    <subcellularLocation>
        <location evidence="3">Endosome membrane</location>
        <topology evidence="3">Peripheral membrane protein</topology>
    </subcellularLocation>
</comment>
<keyword evidence="3" id="KW-0967">Endosome</keyword>
<keyword evidence="3" id="KW-0343">GTPase activation</keyword>
<proteinExistence type="predicted"/>
<dbReference type="GO" id="GO:0010008">
    <property type="term" value="C:endosome membrane"/>
    <property type="evidence" value="ECO:0007669"/>
    <property type="project" value="UniProtKB-SubCell"/>
</dbReference>
<dbReference type="PANTHER" id="PTHR23180">
    <property type="entry name" value="CENTAURIN/ARF"/>
    <property type="match status" value="1"/>
</dbReference>
<dbReference type="InterPro" id="IPR011993">
    <property type="entry name" value="PH-like_dom_sf"/>
</dbReference>
<keyword evidence="3" id="KW-0040">ANK repeat</keyword>
<evidence type="ECO:0000256" key="2">
    <source>
        <dbReference type="ARBA" id="ARBA00022833"/>
    </source>
</evidence>
<comment type="domain">
    <text evidence="3">PH domain binds phospholipids including phosphatidic acid, phosphatidylinositol 3-phosphate, phosphatidylinositol 3,5-bisphosphate (PIP2) and phosphatidylinositol 3,4,5-trisphosphate (PIP3). May mediate protein binding to PIP2 or PIP3 containing membranes.</text>
</comment>
<dbReference type="PANTHER" id="PTHR23180:SF399">
    <property type="entry name" value="BLOWN FUSE, ISOFORM A-RELATED"/>
    <property type="match status" value="1"/>
</dbReference>
<protein>
    <recommendedName>
        <fullName evidence="3">Arf-GAP with coiled-coil, ANK repeat and PH domain-containing protein</fullName>
        <shortName evidence="3">Cnt-b</shortName>
    </recommendedName>
    <alternativeName>
        <fullName evidence="3">Centaurin-beta</fullName>
    </alternativeName>
</protein>
<feature type="domain" description="PH" evidence="4">
    <location>
        <begin position="103"/>
        <end position="137"/>
    </location>
</feature>
<dbReference type="Gene3D" id="2.30.29.30">
    <property type="entry name" value="Pleckstrin-homology domain (PH domain)/Phosphotyrosine-binding domain (PTB)"/>
    <property type="match status" value="1"/>
</dbReference>
<dbReference type="Pfam" id="PF16746">
    <property type="entry name" value="BAR_3"/>
    <property type="match status" value="1"/>
</dbReference>
<comment type="domain">
    <text evidence="3">The BAR domain mediates homodimerization, it can neither bind membrane nor impart curvature, but instead requires the neighboring PH domain to achieve these functions.</text>
</comment>
<keyword evidence="3" id="KW-0677">Repeat</keyword>